<feature type="domain" description="Disease resistance protein winged helix" evidence="4">
    <location>
        <begin position="209"/>
        <end position="279"/>
    </location>
</feature>
<dbReference type="Gramene" id="QL03p012061:mrna">
    <property type="protein sequence ID" value="QL03p012061:mrna:CDS:3"/>
    <property type="gene ID" value="QL03p012061"/>
</dbReference>
<dbReference type="Gene3D" id="3.80.10.10">
    <property type="entry name" value="Ribonuclease Inhibitor"/>
    <property type="match status" value="1"/>
</dbReference>
<protein>
    <recommendedName>
        <fullName evidence="8">Disease resistance RPP13-like protein 4</fullName>
    </recommendedName>
</protein>
<dbReference type="GO" id="GO:0006952">
    <property type="term" value="P:defense response"/>
    <property type="evidence" value="ECO:0007669"/>
    <property type="project" value="UniProtKB-KW"/>
</dbReference>
<dbReference type="PANTHER" id="PTHR47186:SF54">
    <property type="entry name" value="DISEASE RESISTANCE RPP13-LIKE PROTEIN 4"/>
    <property type="match status" value="1"/>
</dbReference>
<dbReference type="InParanoid" id="A0A7N2L5F5"/>
<dbReference type="EMBL" id="LRBV02000003">
    <property type="status" value="NOT_ANNOTATED_CDS"/>
    <property type="molecule type" value="Genomic_DNA"/>
</dbReference>
<feature type="region of interest" description="Disordered" evidence="3">
    <location>
        <begin position="43"/>
        <end position="71"/>
    </location>
</feature>
<evidence type="ECO:0000256" key="3">
    <source>
        <dbReference type="SAM" id="MobiDB-lite"/>
    </source>
</evidence>
<name>A0A7N2L5F5_QUELO</name>
<feature type="compositionally biased region" description="Basic and acidic residues" evidence="3">
    <location>
        <begin position="523"/>
        <end position="538"/>
    </location>
</feature>
<dbReference type="FunCoup" id="A0A7N2L5F5">
    <property type="interactions" value="558"/>
</dbReference>
<evidence type="ECO:0008006" key="8">
    <source>
        <dbReference type="Google" id="ProtNLM"/>
    </source>
</evidence>
<evidence type="ECO:0000259" key="4">
    <source>
        <dbReference type="Pfam" id="PF23559"/>
    </source>
</evidence>
<organism evidence="6 7">
    <name type="scientific">Quercus lobata</name>
    <name type="common">Valley oak</name>
    <dbReference type="NCBI Taxonomy" id="97700"/>
    <lineage>
        <taxon>Eukaryota</taxon>
        <taxon>Viridiplantae</taxon>
        <taxon>Streptophyta</taxon>
        <taxon>Embryophyta</taxon>
        <taxon>Tracheophyta</taxon>
        <taxon>Spermatophyta</taxon>
        <taxon>Magnoliopsida</taxon>
        <taxon>eudicotyledons</taxon>
        <taxon>Gunneridae</taxon>
        <taxon>Pentapetalae</taxon>
        <taxon>rosids</taxon>
        <taxon>fabids</taxon>
        <taxon>Fagales</taxon>
        <taxon>Fagaceae</taxon>
        <taxon>Quercus</taxon>
    </lineage>
</organism>
<dbReference type="KEGG" id="qlo:115982695"/>
<dbReference type="InterPro" id="IPR055414">
    <property type="entry name" value="LRR_R13L4/SHOC2-like"/>
</dbReference>
<dbReference type="EnsemblPlants" id="QL03p012061:mrna">
    <property type="protein sequence ID" value="QL03p012061:mrna:CDS:3"/>
    <property type="gene ID" value="QL03p012061"/>
</dbReference>
<dbReference type="InterPro" id="IPR036388">
    <property type="entry name" value="WH-like_DNA-bd_sf"/>
</dbReference>
<proteinExistence type="predicted"/>
<dbReference type="InterPro" id="IPR058922">
    <property type="entry name" value="WHD_DRP"/>
</dbReference>
<reference evidence="6" key="2">
    <citation type="submission" date="2021-01" db="UniProtKB">
        <authorList>
            <consortium name="EnsemblPlants"/>
        </authorList>
    </citation>
    <scope>IDENTIFICATION</scope>
</reference>
<dbReference type="SUPFAM" id="SSF52047">
    <property type="entry name" value="RNI-like"/>
    <property type="match status" value="1"/>
</dbReference>
<gene>
    <name evidence="6" type="primary">LOC115982695</name>
</gene>
<keyword evidence="7" id="KW-1185">Reference proteome</keyword>
<dbReference type="InterPro" id="IPR032675">
    <property type="entry name" value="LRR_dom_sf"/>
</dbReference>
<dbReference type="PANTHER" id="PTHR47186">
    <property type="entry name" value="LEUCINE-RICH REPEAT-CONTAINING PROTEIN 57"/>
    <property type="match status" value="1"/>
</dbReference>
<dbReference type="OrthoDB" id="1110401at2759"/>
<evidence type="ECO:0000256" key="2">
    <source>
        <dbReference type="ARBA" id="ARBA00022821"/>
    </source>
</evidence>
<dbReference type="GeneID" id="115982695"/>
<dbReference type="Pfam" id="PF23559">
    <property type="entry name" value="WHD_DRP"/>
    <property type="match status" value="1"/>
</dbReference>
<keyword evidence="1" id="KW-0677">Repeat</keyword>
<evidence type="ECO:0000313" key="6">
    <source>
        <dbReference type="EnsemblPlants" id="QL03p012061:mrna:CDS:3"/>
    </source>
</evidence>
<reference evidence="6 7" key="1">
    <citation type="journal article" date="2016" name="G3 (Bethesda)">
        <title>First Draft Assembly and Annotation of the Genome of a California Endemic Oak Quercus lobata Nee (Fagaceae).</title>
        <authorList>
            <person name="Sork V.L."/>
            <person name="Fitz-Gibbon S.T."/>
            <person name="Puiu D."/>
            <person name="Crepeau M."/>
            <person name="Gugger P.F."/>
            <person name="Sherman R."/>
            <person name="Stevens K."/>
            <person name="Langley C.H."/>
            <person name="Pellegrini M."/>
            <person name="Salzberg S.L."/>
        </authorList>
    </citation>
    <scope>NUCLEOTIDE SEQUENCE [LARGE SCALE GENOMIC DNA]</scope>
    <source>
        <strain evidence="6 7">cv. SW786</strain>
    </source>
</reference>
<evidence type="ECO:0000313" key="7">
    <source>
        <dbReference type="Proteomes" id="UP000594261"/>
    </source>
</evidence>
<dbReference type="Gene3D" id="1.10.10.10">
    <property type="entry name" value="Winged helix-like DNA-binding domain superfamily/Winged helix DNA-binding domain"/>
    <property type="match status" value="1"/>
</dbReference>
<evidence type="ECO:0000256" key="1">
    <source>
        <dbReference type="ARBA" id="ARBA00022737"/>
    </source>
</evidence>
<dbReference type="Pfam" id="PF23598">
    <property type="entry name" value="LRR_14"/>
    <property type="match status" value="1"/>
</dbReference>
<accession>A0A7N2L5F5</accession>
<dbReference type="Proteomes" id="UP000594261">
    <property type="component" value="Chromosome 3"/>
</dbReference>
<feature type="compositionally biased region" description="Low complexity" evidence="3">
    <location>
        <begin position="55"/>
        <end position="66"/>
    </location>
</feature>
<feature type="domain" description="Disease resistance R13L4/SHOC-2-like LRR" evidence="5">
    <location>
        <begin position="347"/>
        <end position="602"/>
    </location>
</feature>
<feature type="region of interest" description="Disordered" evidence="3">
    <location>
        <begin position="523"/>
        <end position="547"/>
    </location>
</feature>
<dbReference type="AlphaFoldDB" id="A0A7N2L5F5"/>
<evidence type="ECO:0000259" key="5">
    <source>
        <dbReference type="Pfam" id="PF23598"/>
    </source>
</evidence>
<dbReference type="RefSeq" id="XP_030961235.1">
    <property type="nucleotide sequence ID" value="XM_031105375.1"/>
</dbReference>
<feature type="compositionally biased region" description="Polar residues" evidence="3">
    <location>
        <begin position="43"/>
        <end position="54"/>
    </location>
</feature>
<dbReference type="OMA" id="RYIMVED"/>
<keyword evidence="2" id="KW-0611">Plant defense</keyword>
<sequence>MSSYEELFSRANPDETINKIPNAFAALLVRFFEVKRFINQSSGSNNLTDRNIGTSNLNNNNSSSHSPNDEHLRNKLREDLNQINEAFHQLEQLVREPIKNFEGSLNDFLEILQRDHRGSLMTEVQAKVNALENHVMNLRFNIPLVLHSMSSTSPDVHRYLWKEPSSGVDKLPGLHLGHKFLYSSVFTEFKEAFEDLDIKLKHCLLCFAIVPENVVVKKRLLINWWVGECLVDPPDTGEKTDEEIADEILKELMSKGFIEAVKERHKLVANRYKMRSRMRYLVIILATEAGFFDYDFNGILTENFTRCSRNYLLKAGDGTPEQLELEKLQTIFNVNNPFPFRNFEWFSKMKNVKVLYLGRWQSSGKYHIEVASTEFLKGLRNMKRLRLLSVQGISGITELPDSVGKLTTLRILDLKACHNLEALPDKIALLKQLTHLDISECYLLDGLPKGLAHLSKLQVLKGFLIGNSKRGSPCTLEDLTGLRKLGKLSINTSSEAFPTKEELQALSKLEALRKLAIAWSMRKKENGGTGNSDDKGDNTRQLPGAAKPKKTLLRRFSTLKDPETPGPPSKLEKLVFQCFPHKEIPDWLIPGKLQSLKKLYIRGGKLKNLGKTDENEKWKVEILRLKYLEEFMMDWREELFPSFPNLTVLEKIECTINSCPPCDEKGLWLKESSTDRSTL</sequence>